<dbReference type="SUPFAM" id="SSF82171">
    <property type="entry name" value="DPP6 N-terminal domain-like"/>
    <property type="match status" value="1"/>
</dbReference>
<dbReference type="Proteomes" id="UP000294927">
    <property type="component" value="Unassembled WGS sequence"/>
</dbReference>
<evidence type="ECO:0000313" key="4">
    <source>
        <dbReference type="EMBL" id="TDV42259.1"/>
    </source>
</evidence>
<keyword evidence="1" id="KW-0378">Hydrolase</keyword>
<dbReference type="InterPro" id="IPR011042">
    <property type="entry name" value="6-blade_b-propeller_TolB-like"/>
</dbReference>
<dbReference type="GO" id="GO:0006508">
    <property type="term" value="P:proteolysis"/>
    <property type="evidence" value="ECO:0007669"/>
    <property type="project" value="InterPro"/>
</dbReference>
<feature type="domain" description="Peptidase S9 prolyl oligopeptidase catalytic" evidence="3">
    <location>
        <begin position="439"/>
        <end position="645"/>
    </location>
</feature>
<feature type="compositionally biased region" description="Basic and acidic residues" evidence="2">
    <location>
        <begin position="55"/>
        <end position="68"/>
    </location>
</feature>
<dbReference type="PANTHER" id="PTHR42776">
    <property type="entry name" value="SERINE PEPTIDASE S9 FAMILY MEMBER"/>
    <property type="match status" value="1"/>
</dbReference>
<dbReference type="EMBL" id="SOCP01000018">
    <property type="protein sequence ID" value="TDV42259.1"/>
    <property type="molecule type" value="Genomic_DNA"/>
</dbReference>
<keyword evidence="4" id="KW-0031">Aminopeptidase</keyword>
<evidence type="ECO:0000256" key="1">
    <source>
        <dbReference type="ARBA" id="ARBA00022801"/>
    </source>
</evidence>
<proteinExistence type="predicted"/>
<dbReference type="InterPro" id="IPR001375">
    <property type="entry name" value="Peptidase_S9_cat"/>
</dbReference>
<dbReference type="PANTHER" id="PTHR42776:SF4">
    <property type="entry name" value="ACYLAMINO-ACID-RELEASING ENZYME"/>
    <property type="match status" value="1"/>
</dbReference>
<dbReference type="AlphaFoldDB" id="A0A4R7UZB2"/>
<evidence type="ECO:0000259" key="3">
    <source>
        <dbReference type="Pfam" id="PF00326"/>
    </source>
</evidence>
<keyword evidence="4" id="KW-0645">Protease</keyword>
<evidence type="ECO:0000313" key="5">
    <source>
        <dbReference type="Proteomes" id="UP000294927"/>
    </source>
</evidence>
<sequence>MTTGDLFADLDGFVALPRVAGLWLSPDGRRLVVGVSVPNAKKTKFVSSLWEVDPDGERPARRLTRSDQGENGAAFTPDGDLLFVSARPVPDKDDDPRRALWRLPHGGEAELLAAPPGGVGDVVVAREAGTVVLGAAMLPSATDPDHDRNLHDQRGEVAAILHDEYPVRFWDHDLGPARTRLLAGLPGEELRDITGHVGRALHDDSTWDVTPDGGTVVASWAVGETGASQRNTLVAVDVATGERRVLADDVAYDYTEPRVSPDGTAVAVVVWERPVPERVGDSWLAVVSLADGTVTPVARAWDRWPTSPRWTPAGDALVCVANDHGHAPLWRVDVTSGEVTRLTEDGAYSSPRVAPDGTVYALRAAVDHPPTPYRVTASGVTALRGPVPPVEVPGRVTEVTATAEDGTPLRAWLALPEGDEPAPLLLWIHGGPLNSWNDWHWRWNPWVAVARGYAVLLPDPALSTGYGLDFIQRGWGQWGGTPYTDLMAVTDAAVALPEIDGTRTAAMGGSYGGYMANWVAGHTDRFTAIVTHASLWHMGQMGTTTDWAFEWVREMTPESAETYSPHRFVHRMTTPMLVIHGDKDYRVPIGQAMTMWWDLTSHSPDTGGAHKFLYFPDEGHWVMKPEHVKVWYGTVLAFLAHHLNGEDWQPPAVLG</sequence>
<dbReference type="OrthoDB" id="262125at2"/>
<gene>
    <name evidence="4" type="ORF">CLV71_118129</name>
</gene>
<dbReference type="GO" id="GO:0004252">
    <property type="term" value="F:serine-type endopeptidase activity"/>
    <property type="evidence" value="ECO:0007669"/>
    <property type="project" value="TreeGrafter"/>
</dbReference>
<accession>A0A4R7UZB2</accession>
<organism evidence="4 5">
    <name type="scientific">Actinophytocola oryzae</name>
    <dbReference type="NCBI Taxonomy" id="502181"/>
    <lineage>
        <taxon>Bacteria</taxon>
        <taxon>Bacillati</taxon>
        <taxon>Actinomycetota</taxon>
        <taxon>Actinomycetes</taxon>
        <taxon>Pseudonocardiales</taxon>
        <taxon>Pseudonocardiaceae</taxon>
    </lineage>
</organism>
<comment type="caution">
    <text evidence="4">The sequence shown here is derived from an EMBL/GenBank/DDBJ whole genome shotgun (WGS) entry which is preliminary data.</text>
</comment>
<protein>
    <submittedName>
        <fullName evidence="4">Dipeptidyl aminopeptidase/acylaminoacyl peptidase</fullName>
    </submittedName>
</protein>
<name>A0A4R7UZB2_9PSEU</name>
<reference evidence="4 5" key="1">
    <citation type="submission" date="2019-03" db="EMBL/GenBank/DDBJ databases">
        <title>Genomic Encyclopedia of Archaeal and Bacterial Type Strains, Phase II (KMG-II): from individual species to whole genera.</title>
        <authorList>
            <person name="Goeker M."/>
        </authorList>
    </citation>
    <scope>NUCLEOTIDE SEQUENCE [LARGE SCALE GENOMIC DNA]</scope>
    <source>
        <strain evidence="4 5">DSM 45499</strain>
    </source>
</reference>
<feature type="region of interest" description="Disordered" evidence="2">
    <location>
        <begin position="55"/>
        <end position="78"/>
    </location>
</feature>
<dbReference type="InterPro" id="IPR029058">
    <property type="entry name" value="AB_hydrolase_fold"/>
</dbReference>
<dbReference type="Gene3D" id="2.120.10.30">
    <property type="entry name" value="TolB, C-terminal domain"/>
    <property type="match status" value="2"/>
</dbReference>
<dbReference type="GO" id="GO:0004177">
    <property type="term" value="F:aminopeptidase activity"/>
    <property type="evidence" value="ECO:0007669"/>
    <property type="project" value="UniProtKB-KW"/>
</dbReference>
<keyword evidence="5" id="KW-1185">Reference proteome</keyword>
<evidence type="ECO:0000256" key="2">
    <source>
        <dbReference type="SAM" id="MobiDB-lite"/>
    </source>
</evidence>
<dbReference type="Gene3D" id="3.40.50.1820">
    <property type="entry name" value="alpha/beta hydrolase"/>
    <property type="match status" value="1"/>
</dbReference>
<dbReference type="SUPFAM" id="SSF53474">
    <property type="entry name" value="alpha/beta-Hydrolases"/>
    <property type="match status" value="1"/>
</dbReference>
<dbReference type="Pfam" id="PF00326">
    <property type="entry name" value="Peptidase_S9"/>
    <property type="match status" value="1"/>
</dbReference>
<dbReference type="RefSeq" id="WP_133907446.1">
    <property type="nucleotide sequence ID" value="NZ_SOCP01000018.1"/>
</dbReference>